<dbReference type="PRINTS" id="PR00081">
    <property type="entry name" value="GDHRDH"/>
</dbReference>
<dbReference type="InterPro" id="IPR036291">
    <property type="entry name" value="NAD(P)-bd_dom_sf"/>
</dbReference>
<dbReference type="EMBL" id="NVUU01000014">
    <property type="protein sequence ID" value="PCI95588.1"/>
    <property type="molecule type" value="Genomic_DNA"/>
</dbReference>
<comment type="similarity">
    <text evidence="1 3">Belongs to the short-chain dehydrogenases/reductases (SDR) family.</text>
</comment>
<evidence type="ECO:0000313" key="5">
    <source>
        <dbReference type="Proteomes" id="UP000217838"/>
    </source>
</evidence>
<dbReference type="CDD" id="cd05233">
    <property type="entry name" value="SDR_c"/>
    <property type="match status" value="1"/>
</dbReference>
<evidence type="ECO:0000256" key="2">
    <source>
        <dbReference type="ARBA" id="ARBA00023002"/>
    </source>
</evidence>
<accession>A0A2A4YL89</accession>
<gene>
    <name evidence="4" type="ORF">COB11_01795</name>
</gene>
<evidence type="ECO:0000256" key="1">
    <source>
        <dbReference type="ARBA" id="ARBA00006484"/>
    </source>
</evidence>
<proteinExistence type="inferred from homology"/>
<dbReference type="Gene3D" id="3.40.50.720">
    <property type="entry name" value="NAD(P)-binding Rossmann-like Domain"/>
    <property type="match status" value="1"/>
</dbReference>
<comment type="caution">
    <text evidence="4">The sequence shown here is derived from an EMBL/GenBank/DDBJ whole genome shotgun (WGS) entry which is preliminary data.</text>
</comment>
<sequence length="271" mass="30893">MDQDPMDQDPMDLKKFSKVLITGSTSKLGACLAESFAKKNIPLLLTGRNTKILEKLKDDLSSHTHVEVFSLDLSRKEHLSRLLNLIDKHSPDLVINSAGIGLYGSVLSHKLEEHLEILNLNCNALFAISYEAARVLKRDHKRGMIVNISSVADIFPYPYFSTYSSSKAFVTNFSLSFDEELKQYGIRVLTSVPGPIATDFRIHASKGSFTSMKGAISPEEAAYEIEEQIRREKKLHIFPKKIRFGRAFLRYLFPKFMMYALLKRKIQNRFK</sequence>
<dbReference type="PANTHER" id="PTHR44196">
    <property type="entry name" value="DEHYDROGENASE/REDUCTASE SDR FAMILY MEMBER 7B"/>
    <property type="match status" value="1"/>
</dbReference>
<dbReference type="Pfam" id="PF00106">
    <property type="entry name" value="adh_short"/>
    <property type="match status" value="1"/>
</dbReference>
<keyword evidence="2" id="KW-0560">Oxidoreductase</keyword>
<dbReference type="PANTHER" id="PTHR44196:SF1">
    <property type="entry name" value="DEHYDROGENASE_REDUCTASE SDR FAMILY MEMBER 7B"/>
    <property type="match status" value="1"/>
</dbReference>
<evidence type="ECO:0000256" key="3">
    <source>
        <dbReference type="RuleBase" id="RU000363"/>
    </source>
</evidence>
<evidence type="ECO:0000313" key="4">
    <source>
        <dbReference type="EMBL" id="PCI95588.1"/>
    </source>
</evidence>
<evidence type="ECO:0008006" key="6">
    <source>
        <dbReference type="Google" id="ProtNLM"/>
    </source>
</evidence>
<dbReference type="GO" id="GO:0016020">
    <property type="term" value="C:membrane"/>
    <property type="evidence" value="ECO:0007669"/>
    <property type="project" value="TreeGrafter"/>
</dbReference>
<organism evidence="4 5">
    <name type="scientific">Aerophobetes bacterium</name>
    <dbReference type="NCBI Taxonomy" id="2030807"/>
    <lineage>
        <taxon>Bacteria</taxon>
        <taxon>Candidatus Aerophobota</taxon>
    </lineage>
</organism>
<dbReference type="SUPFAM" id="SSF51735">
    <property type="entry name" value="NAD(P)-binding Rossmann-fold domains"/>
    <property type="match status" value="1"/>
</dbReference>
<name>A0A2A4YL89_UNCAE</name>
<dbReference type="Proteomes" id="UP000217838">
    <property type="component" value="Unassembled WGS sequence"/>
</dbReference>
<protein>
    <recommendedName>
        <fullName evidence="6">SDR family NAD(P)-dependent oxidoreductase</fullName>
    </recommendedName>
</protein>
<dbReference type="PRINTS" id="PR00080">
    <property type="entry name" value="SDRFAMILY"/>
</dbReference>
<dbReference type="GO" id="GO:0016491">
    <property type="term" value="F:oxidoreductase activity"/>
    <property type="evidence" value="ECO:0007669"/>
    <property type="project" value="UniProtKB-KW"/>
</dbReference>
<dbReference type="InterPro" id="IPR002347">
    <property type="entry name" value="SDR_fam"/>
</dbReference>
<dbReference type="AlphaFoldDB" id="A0A2A4YL89"/>
<reference evidence="5" key="1">
    <citation type="submission" date="2017-08" db="EMBL/GenBank/DDBJ databases">
        <title>A dynamic microbial community with high functional redundancy inhabits the cold, oxic subseafloor aquifer.</title>
        <authorList>
            <person name="Tully B.J."/>
            <person name="Wheat C.G."/>
            <person name="Glazer B.T."/>
            <person name="Huber J.A."/>
        </authorList>
    </citation>
    <scope>NUCLEOTIDE SEQUENCE [LARGE SCALE GENOMIC DNA]</scope>
</reference>